<evidence type="ECO:0000256" key="1">
    <source>
        <dbReference type="ARBA" id="ARBA00007992"/>
    </source>
</evidence>
<dbReference type="InterPro" id="IPR002938">
    <property type="entry name" value="FAD-bd"/>
</dbReference>
<keyword evidence="3" id="KW-0274">FAD</keyword>
<dbReference type="PANTHER" id="PTHR13789">
    <property type="entry name" value="MONOOXYGENASE"/>
    <property type="match status" value="1"/>
</dbReference>
<dbReference type="InterPro" id="IPR036188">
    <property type="entry name" value="FAD/NAD-bd_sf"/>
</dbReference>
<evidence type="ECO:0000256" key="2">
    <source>
        <dbReference type="ARBA" id="ARBA00022630"/>
    </source>
</evidence>
<dbReference type="PANTHER" id="PTHR13789:SF309">
    <property type="entry name" value="PUTATIVE (AFU_ORTHOLOGUE AFUA_6G14510)-RELATED"/>
    <property type="match status" value="1"/>
</dbReference>
<comment type="caution">
    <text evidence="7">The sequence shown here is derived from an EMBL/GenBank/DDBJ whole genome shotgun (WGS) entry which is preliminary data.</text>
</comment>
<dbReference type="Pfam" id="PF01494">
    <property type="entry name" value="FAD_binding_3"/>
    <property type="match status" value="1"/>
</dbReference>
<dbReference type="Gene3D" id="3.50.50.60">
    <property type="entry name" value="FAD/NAD(P)-binding domain"/>
    <property type="match status" value="1"/>
</dbReference>
<reference evidence="7" key="1">
    <citation type="journal article" date="2020" name="Stud. Mycol.">
        <title>101 Dothideomycetes genomes: a test case for predicting lifestyles and emergence of pathogens.</title>
        <authorList>
            <person name="Haridas S."/>
            <person name="Albert R."/>
            <person name="Binder M."/>
            <person name="Bloem J."/>
            <person name="Labutti K."/>
            <person name="Salamov A."/>
            <person name="Andreopoulos B."/>
            <person name="Baker S."/>
            <person name="Barry K."/>
            <person name="Bills G."/>
            <person name="Bluhm B."/>
            <person name="Cannon C."/>
            <person name="Castanera R."/>
            <person name="Culley D."/>
            <person name="Daum C."/>
            <person name="Ezra D."/>
            <person name="Gonzalez J."/>
            <person name="Henrissat B."/>
            <person name="Kuo A."/>
            <person name="Liang C."/>
            <person name="Lipzen A."/>
            <person name="Lutzoni F."/>
            <person name="Magnuson J."/>
            <person name="Mondo S."/>
            <person name="Nolan M."/>
            <person name="Ohm R."/>
            <person name="Pangilinan J."/>
            <person name="Park H.-J."/>
            <person name="Ramirez L."/>
            <person name="Alfaro M."/>
            <person name="Sun H."/>
            <person name="Tritt A."/>
            <person name="Yoshinaga Y."/>
            <person name="Zwiers L.-H."/>
            <person name="Turgeon B."/>
            <person name="Goodwin S."/>
            <person name="Spatafora J."/>
            <person name="Crous P."/>
            <person name="Grigoriev I."/>
        </authorList>
    </citation>
    <scope>NUCLEOTIDE SEQUENCE</scope>
    <source>
        <strain evidence="7">CBS 260.36</strain>
    </source>
</reference>
<dbReference type="OrthoDB" id="16820at2759"/>
<keyword evidence="5" id="KW-0503">Monooxygenase</keyword>
<sequence length="429" mass="46748">MSTLEVAIIGAGPTGLATAAALRKYLPPSTTLHLTIYERLSSTLPPPTTSGNANQTIHPTVGAGLALQSNGVAVLHSLSPRLGAAVEAGGMPCVGFKFRTASNWLLGRSEQGLVAVERGVMVAALMEGFEGNVVRKGVERVEVRRGERPRVWVQGEGEGREVDLVVGADGIRSVARVGLWGRERFGADYTGQCAVGGIYKMPVPKELLDDPVITFAMGATGSMGYCGLSQADTEKMLWWSVYATDLPARGKDLDVKDINRQIQLRHGDWKVPILQRILRDGMSDNVWPIFTVPDMPYWGRDGVVLVGDAAHAMAPRTGQGSSQGLEDAQTLGVLVGELMGRGKSTQAAVKEAIEGLYTLRHDRVKGIIDRAERFKEKPTPMTKFQTLFLYTIIFVMTKLEAVSRMFKFFKGAEDWDAETVVRDYLKKVE</sequence>
<evidence type="ECO:0000256" key="3">
    <source>
        <dbReference type="ARBA" id="ARBA00022827"/>
    </source>
</evidence>
<evidence type="ECO:0000313" key="7">
    <source>
        <dbReference type="EMBL" id="KAF2151045.1"/>
    </source>
</evidence>
<protein>
    <submittedName>
        <fullName evidence="7">FAD/NAD(P)-binding domain-containing protein</fullName>
    </submittedName>
</protein>
<dbReference type="AlphaFoldDB" id="A0A9P4J0H1"/>
<feature type="domain" description="FAD-binding" evidence="6">
    <location>
        <begin position="4"/>
        <end position="338"/>
    </location>
</feature>
<dbReference type="GO" id="GO:0004497">
    <property type="term" value="F:monooxygenase activity"/>
    <property type="evidence" value="ECO:0007669"/>
    <property type="project" value="UniProtKB-KW"/>
</dbReference>
<dbReference type="SUPFAM" id="SSF51905">
    <property type="entry name" value="FAD/NAD(P)-binding domain"/>
    <property type="match status" value="1"/>
</dbReference>
<keyword evidence="4" id="KW-0560">Oxidoreductase</keyword>
<evidence type="ECO:0000313" key="8">
    <source>
        <dbReference type="Proteomes" id="UP000799439"/>
    </source>
</evidence>
<dbReference type="EMBL" id="ML996088">
    <property type="protein sequence ID" value="KAF2151045.1"/>
    <property type="molecule type" value="Genomic_DNA"/>
</dbReference>
<keyword evidence="2" id="KW-0285">Flavoprotein</keyword>
<dbReference type="PRINTS" id="PR00420">
    <property type="entry name" value="RNGMNOXGNASE"/>
</dbReference>
<comment type="similarity">
    <text evidence="1">Belongs to the paxM FAD-dependent monooxygenase family.</text>
</comment>
<dbReference type="InterPro" id="IPR050493">
    <property type="entry name" value="FAD-dep_Monooxygenase_BioMet"/>
</dbReference>
<evidence type="ECO:0000256" key="4">
    <source>
        <dbReference type="ARBA" id="ARBA00023002"/>
    </source>
</evidence>
<name>A0A9P4J0H1_9PEZI</name>
<accession>A0A9P4J0H1</accession>
<organism evidence="7 8">
    <name type="scientific">Myriangium duriaei CBS 260.36</name>
    <dbReference type="NCBI Taxonomy" id="1168546"/>
    <lineage>
        <taxon>Eukaryota</taxon>
        <taxon>Fungi</taxon>
        <taxon>Dikarya</taxon>
        <taxon>Ascomycota</taxon>
        <taxon>Pezizomycotina</taxon>
        <taxon>Dothideomycetes</taxon>
        <taxon>Dothideomycetidae</taxon>
        <taxon>Myriangiales</taxon>
        <taxon>Myriangiaceae</taxon>
        <taxon>Myriangium</taxon>
    </lineage>
</organism>
<keyword evidence="8" id="KW-1185">Reference proteome</keyword>
<dbReference type="Proteomes" id="UP000799439">
    <property type="component" value="Unassembled WGS sequence"/>
</dbReference>
<evidence type="ECO:0000259" key="6">
    <source>
        <dbReference type="Pfam" id="PF01494"/>
    </source>
</evidence>
<dbReference type="GO" id="GO:0071949">
    <property type="term" value="F:FAD binding"/>
    <property type="evidence" value="ECO:0007669"/>
    <property type="project" value="InterPro"/>
</dbReference>
<gene>
    <name evidence="7" type="ORF">K461DRAFT_295135</name>
</gene>
<proteinExistence type="inferred from homology"/>
<evidence type="ECO:0000256" key="5">
    <source>
        <dbReference type="ARBA" id="ARBA00023033"/>
    </source>
</evidence>